<accession>A0AA35K4T1</accession>
<protein>
    <submittedName>
        <fullName evidence="1">Uncharacterized protein</fullName>
    </submittedName>
</protein>
<organism evidence="1 2">
    <name type="scientific">Podarcis lilfordi</name>
    <name type="common">Lilford's wall lizard</name>
    <dbReference type="NCBI Taxonomy" id="74358"/>
    <lineage>
        <taxon>Eukaryota</taxon>
        <taxon>Metazoa</taxon>
        <taxon>Chordata</taxon>
        <taxon>Craniata</taxon>
        <taxon>Vertebrata</taxon>
        <taxon>Euteleostomi</taxon>
        <taxon>Lepidosauria</taxon>
        <taxon>Squamata</taxon>
        <taxon>Bifurcata</taxon>
        <taxon>Unidentata</taxon>
        <taxon>Episquamata</taxon>
        <taxon>Laterata</taxon>
        <taxon>Lacertibaenia</taxon>
        <taxon>Lacertidae</taxon>
        <taxon>Podarcis</taxon>
    </lineage>
</organism>
<proteinExistence type="predicted"/>
<gene>
    <name evidence="1" type="ORF">PODLI_1B035697</name>
</gene>
<dbReference type="AlphaFoldDB" id="A0AA35K4T1"/>
<dbReference type="EMBL" id="OX395128">
    <property type="protein sequence ID" value="CAI5770759.1"/>
    <property type="molecule type" value="Genomic_DNA"/>
</dbReference>
<evidence type="ECO:0000313" key="1">
    <source>
        <dbReference type="EMBL" id="CAI5770759.1"/>
    </source>
</evidence>
<dbReference type="Proteomes" id="UP001178461">
    <property type="component" value="Chromosome 3"/>
</dbReference>
<sequence>MLSRRPSRKVSPGRASERAVWWKEASFPRERRRKRWSRRRGGRALGNIQMSHQQEVMALFLQAFLDAPPPLCGYIGS</sequence>
<evidence type="ECO:0000313" key="2">
    <source>
        <dbReference type="Proteomes" id="UP001178461"/>
    </source>
</evidence>
<name>A0AA35K4T1_9SAUR</name>
<reference evidence="1" key="1">
    <citation type="submission" date="2022-12" db="EMBL/GenBank/DDBJ databases">
        <authorList>
            <person name="Alioto T."/>
            <person name="Alioto T."/>
            <person name="Gomez Garrido J."/>
        </authorList>
    </citation>
    <scope>NUCLEOTIDE SEQUENCE</scope>
</reference>
<keyword evidence="2" id="KW-1185">Reference proteome</keyword>